<organism evidence="1 2">
    <name type="scientific">Agrobacterium cavarae</name>
    <dbReference type="NCBI Taxonomy" id="2528239"/>
    <lineage>
        <taxon>Bacteria</taxon>
        <taxon>Pseudomonadati</taxon>
        <taxon>Pseudomonadota</taxon>
        <taxon>Alphaproteobacteria</taxon>
        <taxon>Hyphomicrobiales</taxon>
        <taxon>Rhizobiaceae</taxon>
        <taxon>Rhizobium/Agrobacterium group</taxon>
        <taxon>Agrobacterium</taxon>
    </lineage>
</organism>
<dbReference type="Proteomes" id="UP000294239">
    <property type="component" value="Unassembled WGS sequence"/>
</dbReference>
<comment type="caution">
    <text evidence="1">The sequence shown here is derived from an EMBL/GenBank/DDBJ whole genome shotgun (WGS) entry which is preliminary data.</text>
</comment>
<accession>A0ABY1Y9C3</accession>
<evidence type="ECO:0000313" key="1">
    <source>
        <dbReference type="EMBL" id="TBN11689.1"/>
    </source>
</evidence>
<name>A0ABY1Y9C3_9HYPH</name>
<protein>
    <submittedName>
        <fullName evidence="1">Uncharacterized protein</fullName>
    </submittedName>
</protein>
<gene>
    <name evidence="1" type="ORF">EYC79_15810</name>
</gene>
<dbReference type="GeneID" id="301042646"/>
<reference evidence="1 2" key="1">
    <citation type="submission" date="2019-02" db="EMBL/GenBank/DDBJ databases">
        <title>Current taxonomic status of genus Agrobacterium and description of Agrobacterium cavarae sp. nov. isolated from maize roots.</title>
        <authorList>
            <person name="Flores-Felix J.D."/>
            <person name="Menendez E."/>
            <person name="Ramirez-Bahena M.H."/>
            <person name="Garcia-Fraile P."/>
            <person name="Velazquez E."/>
        </authorList>
    </citation>
    <scope>NUCLEOTIDE SEQUENCE [LARGE SCALE GENOMIC DNA]</scope>
    <source>
        <strain evidence="1 2">RZME10</strain>
    </source>
</reference>
<dbReference type="RefSeq" id="WP_130978576.1">
    <property type="nucleotide sequence ID" value="NZ_SISF01000031.1"/>
</dbReference>
<keyword evidence="2" id="KW-1185">Reference proteome</keyword>
<proteinExistence type="predicted"/>
<evidence type="ECO:0000313" key="2">
    <source>
        <dbReference type="Proteomes" id="UP000294239"/>
    </source>
</evidence>
<sequence length="133" mass="14369">MTMTLFLASFGSAAAELKCNKIGPDPYGQKESLLVNGSTGVFSYIAADGSLQVVELKCASFLGDEATDKGGLLCSYVFERKEGLTTEHYLIHSISNFTTLTRSGLVENSERKRQNADHYASVTQDMVSCEGTP</sequence>
<dbReference type="EMBL" id="SISF01000031">
    <property type="protein sequence ID" value="TBN11689.1"/>
    <property type="molecule type" value="Genomic_DNA"/>
</dbReference>